<accession>A0A9X3S470</accession>
<keyword evidence="6" id="KW-1185">Reference proteome</keyword>
<keyword evidence="3" id="KW-0804">Transcription</keyword>
<reference evidence="5" key="1">
    <citation type="submission" date="2022-10" db="EMBL/GenBank/DDBJ databases">
        <title>The WGS of Solirubrobacter ginsenosidimutans DSM 21036.</title>
        <authorList>
            <person name="Jiang Z."/>
        </authorList>
    </citation>
    <scope>NUCLEOTIDE SEQUENCE</scope>
    <source>
        <strain evidence="5">DSM 21036</strain>
    </source>
</reference>
<dbReference type="InterPro" id="IPR036390">
    <property type="entry name" value="WH_DNA-bd_sf"/>
</dbReference>
<evidence type="ECO:0000259" key="4">
    <source>
        <dbReference type="PROSITE" id="PS50949"/>
    </source>
</evidence>
<dbReference type="InterPro" id="IPR008920">
    <property type="entry name" value="TF_FadR/GntR_C"/>
</dbReference>
<evidence type="ECO:0000313" key="6">
    <source>
        <dbReference type="Proteomes" id="UP001149140"/>
    </source>
</evidence>
<dbReference type="Pfam" id="PF00392">
    <property type="entry name" value="GntR"/>
    <property type="match status" value="1"/>
</dbReference>
<dbReference type="SMART" id="SM00345">
    <property type="entry name" value="HTH_GNTR"/>
    <property type="match status" value="1"/>
</dbReference>
<evidence type="ECO:0000256" key="1">
    <source>
        <dbReference type="ARBA" id="ARBA00023015"/>
    </source>
</evidence>
<dbReference type="InterPro" id="IPR036388">
    <property type="entry name" value="WH-like_DNA-bd_sf"/>
</dbReference>
<dbReference type="PANTHER" id="PTHR43537">
    <property type="entry name" value="TRANSCRIPTIONAL REGULATOR, GNTR FAMILY"/>
    <property type="match status" value="1"/>
</dbReference>
<dbReference type="RefSeq" id="WP_270045682.1">
    <property type="nucleotide sequence ID" value="NZ_JAPDOD010000065.1"/>
</dbReference>
<comment type="caution">
    <text evidence="5">The sequence shown here is derived from an EMBL/GenBank/DDBJ whole genome shotgun (WGS) entry which is preliminary data.</text>
</comment>
<dbReference type="GO" id="GO:0003677">
    <property type="term" value="F:DNA binding"/>
    <property type="evidence" value="ECO:0007669"/>
    <property type="project" value="UniProtKB-KW"/>
</dbReference>
<dbReference type="PRINTS" id="PR00035">
    <property type="entry name" value="HTHGNTR"/>
</dbReference>
<dbReference type="SUPFAM" id="SSF48008">
    <property type="entry name" value="GntR ligand-binding domain-like"/>
    <property type="match status" value="1"/>
</dbReference>
<dbReference type="SMART" id="SM00895">
    <property type="entry name" value="FCD"/>
    <property type="match status" value="1"/>
</dbReference>
<dbReference type="EMBL" id="JAPDOD010000065">
    <property type="protein sequence ID" value="MDA0166425.1"/>
    <property type="molecule type" value="Genomic_DNA"/>
</dbReference>
<feature type="domain" description="HTH gntR-type" evidence="4">
    <location>
        <begin position="11"/>
        <end position="81"/>
    </location>
</feature>
<proteinExistence type="predicted"/>
<dbReference type="PROSITE" id="PS50949">
    <property type="entry name" value="HTH_GNTR"/>
    <property type="match status" value="1"/>
</dbReference>
<evidence type="ECO:0000313" key="5">
    <source>
        <dbReference type="EMBL" id="MDA0166425.1"/>
    </source>
</evidence>
<dbReference type="PANTHER" id="PTHR43537:SF5">
    <property type="entry name" value="UXU OPERON TRANSCRIPTIONAL REGULATOR"/>
    <property type="match status" value="1"/>
</dbReference>
<keyword evidence="1" id="KW-0805">Transcription regulation</keyword>
<dbReference type="AlphaFoldDB" id="A0A9X3S470"/>
<gene>
    <name evidence="5" type="ORF">OM076_39540</name>
</gene>
<dbReference type="InterPro" id="IPR011711">
    <property type="entry name" value="GntR_C"/>
</dbReference>
<dbReference type="Gene3D" id="1.10.10.10">
    <property type="entry name" value="Winged helix-like DNA-binding domain superfamily/Winged helix DNA-binding domain"/>
    <property type="match status" value="1"/>
</dbReference>
<keyword evidence="2" id="KW-0238">DNA-binding</keyword>
<evidence type="ECO:0000256" key="2">
    <source>
        <dbReference type="ARBA" id="ARBA00023125"/>
    </source>
</evidence>
<dbReference type="SUPFAM" id="SSF46785">
    <property type="entry name" value="Winged helix' DNA-binding domain"/>
    <property type="match status" value="1"/>
</dbReference>
<dbReference type="Gene3D" id="1.20.120.530">
    <property type="entry name" value="GntR ligand-binding domain-like"/>
    <property type="match status" value="1"/>
</dbReference>
<sequence length="246" mass="27444">MEAGFEPIGPRRAFEGAVEQIAQRIRHGDLGEGDRLPSERQLAEAMRISRPTLREAVKVLSKAGVLEVHPGATGGIFVASGYVPIELLRQQSDVRLAEVAGVLEARRLLEPQVARFAAENASEADFERMQMTIEAHKQMLRSGEVLEREDRFLQLDMQFHVRMAEATGNATVVGLMRSLLRRLEIGRDLALRQPPIPEWVVDIHERTLAALRSCDDAAIAAVMDEHLGGMERAWEQETGRKLRLLG</sequence>
<dbReference type="GO" id="GO:0003700">
    <property type="term" value="F:DNA-binding transcription factor activity"/>
    <property type="evidence" value="ECO:0007669"/>
    <property type="project" value="InterPro"/>
</dbReference>
<name>A0A9X3S470_9ACTN</name>
<dbReference type="Proteomes" id="UP001149140">
    <property type="component" value="Unassembled WGS sequence"/>
</dbReference>
<evidence type="ECO:0000256" key="3">
    <source>
        <dbReference type="ARBA" id="ARBA00023163"/>
    </source>
</evidence>
<dbReference type="InterPro" id="IPR000524">
    <property type="entry name" value="Tscrpt_reg_HTH_GntR"/>
</dbReference>
<dbReference type="CDD" id="cd07377">
    <property type="entry name" value="WHTH_GntR"/>
    <property type="match status" value="1"/>
</dbReference>
<organism evidence="5 6">
    <name type="scientific">Solirubrobacter ginsenosidimutans</name>
    <dbReference type="NCBI Taxonomy" id="490573"/>
    <lineage>
        <taxon>Bacteria</taxon>
        <taxon>Bacillati</taxon>
        <taxon>Actinomycetota</taxon>
        <taxon>Thermoleophilia</taxon>
        <taxon>Solirubrobacterales</taxon>
        <taxon>Solirubrobacteraceae</taxon>
        <taxon>Solirubrobacter</taxon>
    </lineage>
</organism>
<protein>
    <submittedName>
        <fullName evidence="5">FCD domain-containing protein</fullName>
    </submittedName>
</protein>
<dbReference type="Pfam" id="PF07729">
    <property type="entry name" value="FCD"/>
    <property type="match status" value="1"/>
</dbReference>